<evidence type="ECO:0000313" key="2">
    <source>
        <dbReference type="Proteomes" id="UP000193623"/>
    </source>
</evidence>
<evidence type="ECO:0000313" key="1">
    <source>
        <dbReference type="EMBL" id="SLN26387.1"/>
    </source>
</evidence>
<dbReference type="GO" id="GO:0016740">
    <property type="term" value="F:transferase activity"/>
    <property type="evidence" value="ECO:0007669"/>
    <property type="project" value="UniProtKB-KW"/>
</dbReference>
<reference evidence="1 2" key="1">
    <citation type="submission" date="2017-03" db="EMBL/GenBank/DDBJ databases">
        <authorList>
            <person name="Afonso C.L."/>
            <person name="Miller P.J."/>
            <person name="Scott M.A."/>
            <person name="Spackman E."/>
            <person name="Goraichik I."/>
            <person name="Dimitrov K.M."/>
            <person name="Suarez D.L."/>
            <person name="Swayne D.E."/>
        </authorList>
    </citation>
    <scope>NUCLEOTIDE SEQUENCE [LARGE SCALE GENOMIC DNA]</scope>
    <source>
        <strain evidence="1 2">CECT 8397</strain>
    </source>
</reference>
<gene>
    <name evidence="1" type="ORF">PSJ8397_01053</name>
</gene>
<protein>
    <submittedName>
        <fullName evidence="1">Sulfotransferase domain protein</fullName>
    </submittedName>
</protein>
<keyword evidence="1" id="KW-0808">Transferase</keyword>
<accession>A0A1Y5RWX5</accession>
<organism evidence="1 2">
    <name type="scientific">Pseudooctadecabacter jejudonensis</name>
    <dbReference type="NCBI Taxonomy" id="1391910"/>
    <lineage>
        <taxon>Bacteria</taxon>
        <taxon>Pseudomonadati</taxon>
        <taxon>Pseudomonadota</taxon>
        <taxon>Alphaproteobacteria</taxon>
        <taxon>Rhodobacterales</taxon>
        <taxon>Paracoccaceae</taxon>
        <taxon>Pseudooctadecabacter</taxon>
    </lineage>
</organism>
<dbReference type="Proteomes" id="UP000193623">
    <property type="component" value="Unassembled WGS sequence"/>
</dbReference>
<dbReference type="EMBL" id="FWFT01000002">
    <property type="protein sequence ID" value="SLN26387.1"/>
    <property type="molecule type" value="Genomic_DNA"/>
</dbReference>
<name>A0A1Y5RWX5_9RHOB</name>
<proteinExistence type="predicted"/>
<dbReference type="Gene3D" id="3.40.50.300">
    <property type="entry name" value="P-loop containing nucleotide triphosphate hydrolases"/>
    <property type="match status" value="1"/>
</dbReference>
<dbReference type="AlphaFoldDB" id="A0A1Y5RWX5"/>
<keyword evidence="2" id="KW-1185">Reference proteome</keyword>
<dbReference type="InterPro" id="IPR027417">
    <property type="entry name" value="P-loop_NTPase"/>
</dbReference>
<dbReference type="RefSeq" id="WP_143515376.1">
    <property type="nucleotide sequence ID" value="NZ_FWFT01000002.1"/>
</dbReference>
<sequence length="264" mass="30753">MSTPRFLCLGTHHKTGTVWMDLVTRRLSRRLKIARNVIKGEKLNDPTWEPDEDRSILISWHGEFNQGMLAHPDARFIHMVRDPREVLVSGTHYHLRNQTERWLHIPRENFGGRSYQEEMLALPTFEDQMRFEMDHHFAKTMGEIRAFIATGVAHVRWHFEKLMVDKQFTEFDRGMDHWGIDGLDLDMARSVFRRNSLFGNLKQDETLKGHVRKGARKDWRSTLPPSVAKTFVDRFGDDVVALGYAADASWINELTPDPSLQVAM</sequence>
<dbReference type="SUPFAM" id="SSF52540">
    <property type="entry name" value="P-loop containing nucleoside triphosphate hydrolases"/>
    <property type="match status" value="1"/>
</dbReference>
<dbReference type="OrthoDB" id="4964299at2"/>